<reference evidence="1 2" key="1">
    <citation type="submission" date="2018-03" db="EMBL/GenBank/DDBJ databases">
        <title>Genome sequence of Clostridium luticellarii DSM 29923.</title>
        <authorList>
            <person name="Poehlein A."/>
            <person name="Daniel R."/>
        </authorList>
    </citation>
    <scope>NUCLEOTIDE SEQUENCE [LARGE SCALE GENOMIC DNA]</scope>
    <source>
        <strain evidence="1 2">DSM 29923</strain>
    </source>
</reference>
<proteinExistence type="predicted"/>
<sequence length="80" mass="9655">MDTAYTIDITPDNQIIFTKDEQKTIYTPMEELEMIIAESFPESYVDPEKYARKLRNICLLEYARAFKRRRNERDIKKFKA</sequence>
<dbReference type="Proteomes" id="UP000237798">
    <property type="component" value="Unassembled WGS sequence"/>
</dbReference>
<accession>A0A2T0BNW9</accession>
<name>A0A2T0BNW9_9CLOT</name>
<evidence type="ECO:0000313" key="1">
    <source>
        <dbReference type="EMBL" id="PRR85560.1"/>
    </source>
</evidence>
<dbReference type="EMBL" id="PVXP01000015">
    <property type="protein sequence ID" value="PRR85560.1"/>
    <property type="molecule type" value="Genomic_DNA"/>
</dbReference>
<gene>
    <name evidence="1" type="ORF">CLLU_14810</name>
</gene>
<evidence type="ECO:0000313" key="2">
    <source>
        <dbReference type="Proteomes" id="UP000237798"/>
    </source>
</evidence>
<dbReference type="RefSeq" id="WP_106009088.1">
    <property type="nucleotide sequence ID" value="NZ_PVXP01000015.1"/>
</dbReference>
<organism evidence="1 2">
    <name type="scientific">Clostridium luticellarii</name>
    <dbReference type="NCBI Taxonomy" id="1691940"/>
    <lineage>
        <taxon>Bacteria</taxon>
        <taxon>Bacillati</taxon>
        <taxon>Bacillota</taxon>
        <taxon>Clostridia</taxon>
        <taxon>Eubacteriales</taxon>
        <taxon>Clostridiaceae</taxon>
        <taxon>Clostridium</taxon>
    </lineage>
</organism>
<dbReference type="AlphaFoldDB" id="A0A2T0BNW9"/>
<keyword evidence="2" id="KW-1185">Reference proteome</keyword>
<protein>
    <submittedName>
        <fullName evidence="1">Uncharacterized protein</fullName>
    </submittedName>
</protein>
<comment type="caution">
    <text evidence="1">The sequence shown here is derived from an EMBL/GenBank/DDBJ whole genome shotgun (WGS) entry which is preliminary data.</text>
</comment>